<keyword evidence="4" id="KW-1185">Reference proteome</keyword>
<dbReference type="EMBL" id="NHNT01000001">
    <property type="protein sequence ID" value="OUZ40447.1"/>
    <property type="molecule type" value="Genomic_DNA"/>
</dbReference>
<protein>
    <submittedName>
        <fullName evidence="3">Uncharacterized protein</fullName>
    </submittedName>
</protein>
<organism evidence="3 4">
    <name type="scientific">Solibacillus kalamii</name>
    <dbReference type="NCBI Taxonomy" id="1748298"/>
    <lineage>
        <taxon>Bacteria</taxon>
        <taxon>Bacillati</taxon>
        <taxon>Bacillota</taxon>
        <taxon>Bacilli</taxon>
        <taxon>Bacillales</taxon>
        <taxon>Caryophanaceae</taxon>
        <taxon>Solibacillus</taxon>
    </lineage>
</organism>
<feature type="compositionally biased region" description="Low complexity" evidence="1">
    <location>
        <begin position="105"/>
        <end position="119"/>
    </location>
</feature>
<evidence type="ECO:0000313" key="3">
    <source>
        <dbReference type="EMBL" id="OUZ40447.1"/>
    </source>
</evidence>
<name>A0ABX3ZLU5_9BACL</name>
<keyword evidence="2" id="KW-0812">Transmembrane</keyword>
<accession>A0ABX3ZLU5</accession>
<proteinExistence type="predicted"/>
<keyword evidence="2" id="KW-1133">Transmembrane helix</keyword>
<evidence type="ECO:0000256" key="2">
    <source>
        <dbReference type="SAM" id="Phobius"/>
    </source>
</evidence>
<dbReference type="InterPro" id="IPR046118">
    <property type="entry name" value="DUF6115"/>
</dbReference>
<evidence type="ECO:0000313" key="4">
    <source>
        <dbReference type="Proteomes" id="UP000196594"/>
    </source>
</evidence>
<keyword evidence="2" id="KW-0472">Membrane</keyword>
<feature type="compositionally biased region" description="Basic and acidic residues" evidence="1">
    <location>
        <begin position="89"/>
        <end position="100"/>
    </location>
</feature>
<feature type="transmembrane region" description="Helical" evidence="2">
    <location>
        <begin position="6"/>
        <end position="26"/>
    </location>
</feature>
<evidence type="ECO:0000256" key="1">
    <source>
        <dbReference type="SAM" id="MobiDB-lite"/>
    </source>
</evidence>
<reference evidence="3 4" key="1">
    <citation type="journal article" date="2017" name="Int. J. Syst. Evol. Microbiol.">
        <title>Solibacillus kalamii sp. nov., isolated from a high-efficiency particulate arrestance filter system used in the International Space Station.</title>
        <authorList>
            <person name="Checinska Sielaff A."/>
            <person name="Kumar R.M."/>
            <person name="Pal D."/>
            <person name="Mayilraj S."/>
            <person name="Venkateswaran K."/>
        </authorList>
    </citation>
    <scope>NUCLEOTIDE SEQUENCE [LARGE SCALE GENOMIC DNA]</scope>
    <source>
        <strain evidence="3 4">ISSFR-015</strain>
    </source>
</reference>
<dbReference type="RefSeq" id="WP_087615394.1">
    <property type="nucleotide sequence ID" value="NZ_JAFBEY010000002.1"/>
</dbReference>
<dbReference type="Pfam" id="PF19610">
    <property type="entry name" value="DUF6115"/>
    <property type="match status" value="1"/>
</dbReference>
<sequence>MIAVVITLFLIQMITIFVIVLLYSKLSKFQNIEKRQNELINEMDNAISVYLMEMKEENDRLISELKKPNVAQKAASTRKEGPAQTIKEQPVKEQEMEPRKFVPVKQAASAYQKQKTQQQVEEKDNEALEKAETLSEDNEIQEQNLTFEQQVINHYRNGKTIEEIARMMGRGKTEIELLVKFHA</sequence>
<feature type="compositionally biased region" description="Basic and acidic residues" evidence="1">
    <location>
        <begin position="120"/>
        <end position="133"/>
    </location>
</feature>
<comment type="caution">
    <text evidence="3">The sequence shown here is derived from an EMBL/GenBank/DDBJ whole genome shotgun (WGS) entry which is preliminary data.</text>
</comment>
<feature type="region of interest" description="Disordered" evidence="1">
    <location>
        <begin position="68"/>
        <end position="137"/>
    </location>
</feature>
<gene>
    <name evidence="3" type="ORF">CBM15_00895</name>
</gene>
<dbReference type="Proteomes" id="UP000196594">
    <property type="component" value="Unassembled WGS sequence"/>
</dbReference>